<comment type="caution">
    <text evidence="2">The sequence shown here is derived from an EMBL/GenBank/DDBJ whole genome shotgun (WGS) entry which is preliminary data.</text>
</comment>
<dbReference type="AlphaFoldDB" id="A0A3N2CXE1"/>
<dbReference type="PANTHER" id="PTHR40078">
    <property type="entry name" value="INTEGRAL MEMBRANE PROTEIN-RELATED"/>
    <property type="match status" value="1"/>
</dbReference>
<evidence type="ECO:0000313" key="2">
    <source>
        <dbReference type="EMBL" id="ROR92212.1"/>
    </source>
</evidence>
<feature type="transmembrane region" description="Helical" evidence="1">
    <location>
        <begin position="131"/>
        <end position="152"/>
    </location>
</feature>
<dbReference type="EMBL" id="RKHO01000001">
    <property type="protein sequence ID" value="ROR92212.1"/>
    <property type="molecule type" value="Genomic_DNA"/>
</dbReference>
<dbReference type="InterPro" id="IPR038750">
    <property type="entry name" value="YczE/YyaS-like"/>
</dbReference>
<proteinExistence type="predicted"/>
<dbReference type="Pfam" id="PF19700">
    <property type="entry name" value="DUF6198"/>
    <property type="match status" value="1"/>
</dbReference>
<dbReference type="Proteomes" id="UP000281738">
    <property type="component" value="Unassembled WGS sequence"/>
</dbReference>
<feature type="transmembrane region" description="Helical" evidence="1">
    <location>
        <begin position="38"/>
        <end position="60"/>
    </location>
</feature>
<gene>
    <name evidence="2" type="ORF">EDD33_3098</name>
</gene>
<protein>
    <submittedName>
        <fullName evidence="2">Putative membrane protein YczE</fullName>
    </submittedName>
</protein>
<evidence type="ECO:0000313" key="3">
    <source>
        <dbReference type="Proteomes" id="UP000281738"/>
    </source>
</evidence>
<dbReference type="RefSeq" id="WP_123391838.1">
    <property type="nucleotide sequence ID" value="NZ_RKHO01000001.1"/>
</dbReference>
<dbReference type="PANTHER" id="PTHR40078:SF1">
    <property type="entry name" value="INTEGRAL MEMBRANE PROTEIN"/>
    <property type="match status" value="1"/>
</dbReference>
<reference evidence="2 3" key="1">
    <citation type="submission" date="2018-11" db="EMBL/GenBank/DDBJ databases">
        <title>Sequencing the genomes of 1000 actinobacteria strains.</title>
        <authorList>
            <person name="Klenk H.-P."/>
        </authorList>
    </citation>
    <scope>NUCLEOTIDE SEQUENCE [LARGE SCALE GENOMIC DNA]</scope>
    <source>
        <strain evidence="2 3">DSM 12652</strain>
    </source>
</reference>
<feature type="transmembrane region" description="Helical" evidence="1">
    <location>
        <begin position="72"/>
        <end position="95"/>
    </location>
</feature>
<sequence>MTTCPTLDGTAPTARRDRRLAALGPVAQLRAGRLPRRLGQLAVGLTLYGVTLAMVIRATLGNSPWDVLHQGLARYLPMSIGTAVIVMSLLVLLLWIPLREKPGLGTVANSFVVGLVADRALAVLAAPDEPWLRVVLLVGGVVLNGLATALYIGSQLGPGPRDGLMTGLHRRTGLPVGVVRTGIEATVVALGWLLGGVVGLGTLLYALAVGPLVQLMLPWCVVELPDTPAR</sequence>
<evidence type="ECO:0000256" key="1">
    <source>
        <dbReference type="SAM" id="Phobius"/>
    </source>
</evidence>
<keyword evidence="3" id="KW-1185">Reference proteome</keyword>
<dbReference type="OrthoDB" id="154912at2"/>
<accession>A0A3N2CXE1</accession>
<organism evidence="2 3">
    <name type="scientific">Nocardioides aurantiacus</name>
    <dbReference type="NCBI Taxonomy" id="86796"/>
    <lineage>
        <taxon>Bacteria</taxon>
        <taxon>Bacillati</taxon>
        <taxon>Actinomycetota</taxon>
        <taxon>Actinomycetes</taxon>
        <taxon>Propionibacteriales</taxon>
        <taxon>Nocardioidaceae</taxon>
        <taxon>Nocardioides</taxon>
    </lineage>
</organism>
<keyword evidence="1" id="KW-0812">Transmembrane</keyword>
<keyword evidence="1" id="KW-0472">Membrane</keyword>
<keyword evidence="1" id="KW-1133">Transmembrane helix</keyword>
<feature type="transmembrane region" description="Helical" evidence="1">
    <location>
        <begin position="107"/>
        <end position="125"/>
    </location>
</feature>
<name>A0A3N2CXE1_9ACTN</name>